<protein>
    <recommendedName>
        <fullName evidence="7 8">Small ribosomal subunit protein bS20</fullName>
    </recommendedName>
</protein>
<keyword evidence="4 8" id="KW-0694">RNA-binding</keyword>
<keyword evidence="10" id="KW-1185">Reference proteome</keyword>
<dbReference type="NCBIfam" id="TIGR00029">
    <property type="entry name" value="S20"/>
    <property type="match status" value="1"/>
</dbReference>
<dbReference type="GO" id="GO:0005840">
    <property type="term" value="C:ribosome"/>
    <property type="evidence" value="ECO:0007669"/>
    <property type="project" value="UniProtKB-KW"/>
</dbReference>
<dbReference type="HAMAP" id="MF_00500">
    <property type="entry name" value="Ribosomal_bS20"/>
    <property type="match status" value="1"/>
</dbReference>
<dbReference type="PANTHER" id="PTHR33398">
    <property type="entry name" value="30S RIBOSOMAL PROTEIN S20"/>
    <property type="match status" value="1"/>
</dbReference>
<proteinExistence type="inferred from homology"/>
<keyword evidence="5 8" id="KW-0689">Ribosomal protein</keyword>
<evidence type="ECO:0000256" key="1">
    <source>
        <dbReference type="ARBA" id="ARBA00003134"/>
    </source>
</evidence>
<dbReference type="PANTHER" id="PTHR33398:SF1">
    <property type="entry name" value="SMALL RIBOSOMAL SUBUNIT PROTEIN BS20C"/>
    <property type="match status" value="1"/>
</dbReference>
<evidence type="ECO:0000256" key="4">
    <source>
        <dbReference type="ARBA" id="ARBA00022884"/>
    </source>
</evidence>
<comment type="similarity">
    <text evidence="2 8">Belongs to the bacterial ribosomal protein bS20 family.</text>
</comment>
<dbReference type="SUPFAM" id="SSF46992">
    <property type="entry name" value="Ribosomal protein S20"/>
    <property type="match status" value="1"/>
</dbReference>
<evidence type="ECO:0000256" key="3">
    <source>
        <dbReference type="ARBA" id="ARBA00022730"/>
    </source>
</evidence>
<dbReference type="InterPro" id="IPR002583">
    <property type="entry name" value="Ribosomal_bS20"/>
</dbReference>
<reference evidence="9 10" key="1">
    <citation type="submission" date="2021-03" db="EMBL/GenBank/DDBJ databases">
        <title>Genomic and phenotypic characterization of Chloracidobacterium isolates provides evidence for multiple species.</title>
        <authorList>
            <person name="Saini M.K."/>
            <person name="Costas A.M.G."/>
            <person name="Tank M."/>
            <person name="Bryant D.A."/>
        </authorList>
    </citation>
    <scope>NUCLEOTIDE SEQUENCE [LARGE SCALE GENOMIC DNA]</scope>
    <source>
        <strain evidence="9 10">N</strain>
    </source>
</reference>
<dbReference type="Gene3D" id="1.20.58.110">
    <property type="entry name" value="Ribosomal protein S20"/>
    <property type="match status" value="1"/>
</dbReference>
<evidence type="ECO:0000313" key="9">
    <source>
        <dbReference type="EMBL" id="QUV93584.1"/>
    </source>
</evidence>
<keyword evidence="6 8" id="KW-0687">Ribonucleoprotein</keyword>
<gene>
    <name evidence="8 9" type="primary">rpsT</name>
    <name evidence="9" type="ORF">J8C05_09420</name>
</gene>
<evidence type="ECO:0000256" key="5">
    <source>
        <dbReference type="ARBA" id="ARBA00022980"/>
    </source>
</evidence>
<dbReference type="Pfam" id="PF01649">
    <property type="entry name" value="Ribosomal_S20p"/>
    <property type="match status" value="1"/>
</dbReference>
<evidence type="ECO:0000256" key="6">
    <source>
        <dbReference type="ARBA" id="ARBA00023274"/>
    </source>
</evidence>
<name>A0ABX8B274_9BACT</name>
<keyword evidence="3 8" id="KW-0699">rRNA-binding</keyword>
<evidence type="ECO:0000256" key="2">
    <source>
        <dbReference type="ARBA" id="ARBA00007634"/>
    </source>
</evidence>
<dbReference type="Proteomes" id="UP000677668">
    <property type="component" value="Chromosome 1"/>
</dbReference>
<dbReference type="InterPro" id="IPR036510">
    <property type="entry name" value="Ribosomal_bS20_sf"/>
</dbReference>
<comment type="function">
    <text evidence="1 8">Binds directly to 16S ribosomal RNA.</text>
</comment>
<dbReference type="EMBL" id="CP072642">
    <property type="protein sequence ID" value="QUV93584.1"/>
    <property type="molecule type" value="Genomic_DNA"/>
</dbReference>
<evidence type="ECO:0000256" key="8">
    <source>
        <dbReference type="HAMAP-Rule" id="MF_00500"/>
    </source>
</evidence>
<organism evidence="9 10">
    <name type="scientific">Chloracidobacterium sp. N</name>
    <dbReference type="NCBI Taxonomy" id="2821540"/>
    <lineage>
        <taxon>Bacteria</taxon>
        <taxon>Pseudomonadati</taxon>
        <taxon>Acidobacteriota</taxon>
        <taxon>Terriglobia</taxon>
        <taxon>Terriglobales</taxon>
        <taxon>Acidobacteriaceae</taxon>
        <taxon>Chloracidobacterium</taxon>
        <taxon>Chloracidobacterium aggregatum</taxon>
    </lineage>
</organism>
<dbReference type="RefSeq" id="WP_211421952.1">
    <property type="nucleotide sequence ID" value="NZ_CP072642.1"/>
</dbReference>
<evidence type="ECO:0000256" key="7">
    <source>
        <dbReference type="ARBA" id="ARBA00035136"/>
    </source>
</evidence>
<sequence>MPNKASAIKRVRQTERRNAVNRRNRSRLRTFIKKLRAALRKPTAEDLALVEPKKLSGVKRKTATGLQKVYLDAISVIDKSVQKGIIHRNTAARYKSRLWHRITTVLNQHKAGGTASSTPSA</sequence>
<evidence type="ECO:0000313" key="10">
    <source>
        <dbReference type="Proteomes" id="UP000677668"/>
    </source>
</evidence>
<accession>A0ABX8B274</accession>